<organism evidence="1 2">
    <name type="scientific">Kuenenia stuttgartiensis</name>
    <dbReference type="NCBI Taxonomy" id="174633"/>
    <lineage>
        <taxon>Bacteria</taxon>
        <taxon>Pseudomonadati</taxon>
        <taxon>Planctomycetota</taxon>
        <taxon>Candidatus Brocadiia</taxon>
        <taxon>Candidatus Brocadiales</taxon>
        <taxon>Candidatus Brocadiaceae</taxon>
        <taxon>Candidatus Kuenenia</taxon>
    </lineage>
</organism>
<evidence type="ECO:0008006" key="3">
    <source>
        <dbReference type="Google" id="ProtNLM"/>
    </source>
</evidence>
<dbReference type="GO" id="GO:0004061">
    <property type="term" value="F:arylformamidase activity"/>
    <property type="evidence" value="ECO:0007669"/>
    <property type="project" value="InterPro"/>
</dbReference>
<dbReference type="RefSeq" id="WP_099326424.1">
    <property type="nucleotide sequence ID" value="NZ_LT934425.1"/>
</dbReference>
<dbReference type="PANTHER" id="PTHR43564">
    <property type="entry name" value="KYNURENINE FORMAMIDASE-LIKE PROTEIN"/>
    <property type="match status" value="1"/>
</dbReference>
<dbReference type="Pfam" id="PF04199">
    <property type="entry name" value="Cyclase"/>
    <property type="match status" value="1"/>
</dbReference>
<dbReference type="OrthoDB" id="9796085at2"/>
<dbReference type="KEGG" id="kst:KSMBR1_3423"/>
<dbReference type="Gene3D" id="3.50.30.50">
    <property type="entry name" value="Putative cyclase"/>
    <property type="match status" value="1"/>
</dbReference>
<gene>
    <name evidence="1" type="ORF">KSMBR1_3423</name>
</gene>
<dbReference type="EMBL" id="LT934425">
    <property type="protein sequence ID" value="SOH05897.1"/>
    <property type="molecule type" value="Genomic_DNA"/>
</dbReference>
<dbReference type="GO" id="GO:0019441">
    <property type="term" value="P:L-tryptophan catabolic process to kynurenine"/>
    <property type="evidence" value="ECO:0007669"/>
    <property type="project" value="InterPro"/>
</dbReference>
<protein>
    <recommendedName>
        <fullName evidence="3">Cyclase</fullName>
    </recommendedName>
</protein>
<sequence length="264" mass="29554">MKMVFIPLFTCIALSCITSDISAGILEKVMDGKASIIDLTYPLNEKNAHWPVGAYEPFKYEVIASLRKDKVFSGKYSTPEHLGTHIDAPNHFEPNQSSVDQIPFEQLVGPAIVINIQEKVKRNQDYTLSAEDILHWEKEHGTIPHGAIVLLYTGWSKRWDNNEQYKNMDNCNRMHFPGYSKEAALFLIQQREIKGIGIDTLSGDCGMCSDFQVHHIINGAGKYILENVANLDKLPPKGIILILAPIKIEGGSGGQCRMWALLSE</sequence>
<evidence type="ECO:0000313" key="2">
    <source>
        <dbReference type="Proteomes" id="UP000221734"/>
    </source>
</evidence>
<dbReference type="PANTHER" id="PTHR43564:SF2">
    <property type="entry name" value="BLR6059 PROTEIN"/>
    <property type="match status" value="1"/>
</dbReference>
<dbReference type="AlphaFoldDB" id="A0A2C9CM82"/>
<dbReference type="PROSITE" id="PS51257">
    <property type="entry name" value="PROKAR_LIPOPROTEIN"/>
    <property type="match status" value="1"/>
</dbReference>
<name>A0A2C9CM82_KUEST</name>
<proteinExistence type="predicted"/>
<accession>A0A2C9CM82</accession>
<dbReference type="SUPFAM" id="SSF102198">
    <property type="entry name" value="Putative cyclase"/>
    <property type="match status" value="1"/>
</dbReference>
<keyword evidence="2" id="KW-1185">Reference proteome</keyword>
<dbReference type="InterPro" id="IPR007325">
    <property type="entry name" value="KFase/CYL"/>
</dbReference>
<reference evidence="2" key="1">
    <citation type="submission" date="2017-10" db="EMBL/GenBank/DDBJ databases">
        <authorList>
            <person name="Frank J."/>
        </authorList>
    </citation>
    <scope>NUCLEOTIDE SEQUENCE [LARGE SCALE GENOMIC DNA]</scope>
</reference>
<dbReference type="InterPro" id="IPR037175">
    <property type="entry name" value="KFase_sf"/>
</dbReference>
<dbReference type="Proteomes" id="UP000221734">
    <property type="component" value="Chromosome Kuenenia_stuttgartiensis_MBR1"/>
</dbReference>
<evidence type="ECO:0000313" key="1">
    <source>
        <dbReference type="EMBL" id="SOH05897.1"/>
    </source>
</evidence>